<keyword evidence="1" id="KW-0732">Signal</keyword>
<accession>A0ABT8L7F9</accession>
<feature type="domain" description="ASPIC/UnbV" evidence="2">
    <location>
        <begin position="504"/>
        <end position="572"/>
    </location>
</feature>
<dbReference type="InterPro" id="IPR027039">
    <property type="entry name" value="Crtac1"/>
</dbReference>
<sequence>MEKLFTEVPPEISGVDFQNKMLESEQLHYYKYLYIYIGGGVATADFNNDGLVDIFFTSNIYHNRLFLNKGDFKFENITISAGIEKRIGFNTGVSVADVNGDGLLDIYVCRAGWFDDDERLANMLYINNGDLTFTEQAEEYGIADKNRSIASTFFDYDKDGDLDLYVANAPSGFSLSGQILDLKDIQTNSKTISFRGSDRLYNNDGSGHFTDVSIQAGILPDLGFGLNAQVGDLNNDNWLDIYVSNDFIGPDFAYINNGDGTFREGRDELFKHISYYSMGSDIADINNDGYDELVVMDMSPEDYIRSKTTMSMMPAERFNEMIEKGYHHQYMHNVLQLNNGNGTFSEIANMAGMSKTDWSWSSLLADFDLDGYNDLYVTNGVYRDVVHRDVNNEINKKIDQNRKSLKKEDFYHFTQMLPQQKLTNYLFRNIGALTFENKSTEWVNDKPTFSNGAAYADLDNDGDLDLVVNNLDESATLLKNNARELFDTNFLKFRLAGSDRNRFGVGTQIVLYLPNGKLQSRRMINARGYLSAVSNELHFGLGKEAVIPKVKVTWPDGKVQVLENISANQLITLKYKEAIDETIVAIPESRPQKLFERQVLAYRHEEIAFDDYQKQLLLPHKLSQTGPALAKADVNGDGLEDIFVGGGAGQPAQLLFGQKNGRFKSKEISEFLRDKSFEDTGACFFDADNDGDEDLYVVSGSYEFDENAGLLRDRLYINTGNGNYVKSGQLPDIRQAGSVVCAADFDKDGDVDLFVGGRVIPGKYPYAPSSYLLINSDGKFSDLTEQLAPQIQSIGMVTDATWSDIDNDNDLDLIVTGEWMGIEVFINDAGQLVSDELYTGLSTARGWWNKILTADIDQDGDKDIVAGNLGLNYKFHASRDKPFHVYTNDFDHNGTEDIVLAKYYMEKQVPVRGKQCTAAQMPFLNEKFKEYAAFANTDITGMLGTGLSSSLHYQVNEFRSGIFLNAGSGRFSFLPFPNEVQISPVNSILYDDFSGDGIKDLLLAGNNHHAEVETTRADAGKGYFLKGHKDGTFSYIPNMQTGFFTDKDVRGMVKIMADDKQFVFVANNNDVHDLFMLSKK</sequence>
<dbReference type="RefSeq" id="WP_346758975.1">
    <property type="nucleotide sequence ID" value="NZ_JAUJEB010000003.1"/>
</dbReference>
<comment type="caution">
    <text evidence="3">The sequence shown here is derived from an EMBL/GenBank/DDBJ whole genome shotgun (WGS) entry which is preliminary data.</text>
</comment>
<dbReference type="InterPro" id="IPR013517">
    <property type="entry name" value="FG-GAP"/>
</dbReference>
<dbReference type="PANTHER" id="PTHR16026">
    <property type="entry name" value="CARTILAGE ACIDIC PROTEIN 1"/>
    <property type="match status" value="1"/>
</dbReference>
<gene>
    <name evidence="3" type="ORF">QQ020_16320</name>
</gene>
<evidence type="ECO:0000256" key="1">
    <source>
        <dbReference type="ARBA" id="ARBA00022729"/>
    </source>
</evidence>
<reference evidence="3" key="1">
    <citation type="submission" date="2023-06" db="EMBL/GenBank/DDBJ databases">
        <title>Genomic of Agaribacillus aureum.</title>
        <authorList>
            <person name="Wang G."/>
        </authorList>
    </citation>
    <scope>NUCLEOTIDE SEQUENCE</scope>
    <source>
        <strain evidence="3">BMA12</strain>
    </source>
</reference>
<dbReference type="InterPro" id="IPR028994">
    <property type="entry name" value="Integrin_alpha_N"/>
</dbReference>
<evidence type="ECO:0000259" key="2">
    <source>
        <dbReference type="Pfam" id="PF07593"/>
    </source>
</evidence>
<protein>
    <submittedName>
        <fullName evidence="3">VCBS repeat-containing protein</fullName>
    </submittedName>
</protein>
<name>A0ABT8L7F9_9BACT</name>
<organism evidence="3 4">
    <name type="scientific">Agaribacillus aureus</name>
    <dbReference type="NCBI Taxonomy" id="3051825"/>
    <lineage>
        <taxon>Bacteria</taxon>
        <taxon>Pseudomonadati</taxon>
        <taxon>Bacteroidota</taxon>
        <taxon>Cytophagia</taxon>
        <taxon>Cytophagales</taxon>
        <taxon>Splendidivirgaceae</taxon>
        <taxon>Agaribacillus</taxon>
    </lineage>
</organism>
<evidence type="ECO:0000313" key="3">
    <source>
        <dbReference type="EMBL" id="MDN5213638.1"/>
    </source>
</evidence>
<dbReference type="Pfam" id="PF07593">
    <property type="entry name" value="UnbV_ASPIC"/>
    <property type="match status" value="1"/>
</dbReference>
<dbReference type="PANTHER" id="PTHR16026:SF0">
    <property type="entry name" value="CARTILAGE ACIDIC PROTEIN 1"/>
    <property type="match status" value="1"/>
</dbReference>
<evidence type="ECO:0000313" key="4">
    <source>
        <dbReference type="Proteomes" id="UP001172083"/>
    </source>
</evidence>
<dbReference type="EMBL" id="JAUJEB010000003">
    <property type="protein sequence ID" value="MDN5213638.1"/>
    <property type="molecule type" value="Genomic_DNA"/>
</dbReference>
<dbReference type="Pfam" id="PF13517">
    <property type="entry name" value="FG-GAP_3"/>
    <property type="match status" value="5"/>
</dbReference>
<dbReference type="Proteomes" id="UP001172083">
    <property type="component" value="Unassembled WGS sequence"/>
</dbReference>
<dbReference type="SUPFAM" id="SSF69318">
    <property type="entry name" value="Integrin alpha N-terminal domain"/>
    <property type="match status" value="3"/>
</dbReference>
<dbReference type="InterPro" id="IPR011519">
    <property type="entry name" value="UnbV_ASPIC"/>
</dbReference>
<proteinExistence type="predicted"/>
<dbReference type="Gene3D" id="2.130.10.130">
    <property type="entry name" value="Integrin alpha, N-terminal"/>
    <property type="match status" value="3"/>
</dbReference>
<keyword evidence="4" id="KW-1185">Reference proteome</keyword>